<feature type="domain" description="AMP-binding enzyme C-terminal" evidence="2">
    <location>
        <begin position="436"/>
        <end position="514"/>
    </location>
</feature>
<evidence type="ECO:0000313" key="3">
    <source>
        <dbReference type="EMBL" id="QVT78784.1"/>
    </source>
</evidence>
<accession>A0ABX8EES9</accession>
<dbReference type="EMBL" id="CP075371">
    <property type="protein sequence ID" value="QVT78784.1"/>
    <property type="molecule type" value="Genomic_DNA"/>
</dbReference>
<gene>
    <name evidence="3" type="primary">lcfB_1</name>
    <name evidence="3" type="ORF">ENKNEFLB_01162</name>
</gene>
<name>A0ABX8EES9_9ACTN</name>
<proteinExistence type="predicted"/>
<dbReference type="Proteomes" id="UP000679307">
    <property type="component" value="Chromosome"/>
</dbReference>
<feature type="domain" description="AMP-dependent synthetase/ligase" evidence="1">
    <location>
        <begin position="19"/>
        <end position="373"/>
    </location>
</feature>
<dbReference type="GO" id="GO:0004467">
    <property type="term" value="F:long-chain fatty acid-CoA ligase activity"/>
    <property type="evidence" value="ECO:0007669"/>
    <property type="project" value="UniProtKB-EC"/>
</dbReference>
<evidence type="ECO:0000259" key="1">
    <source>
        <dbReference type="Pfam" id="PF00501"/>
    </source>
</evidence>
<organism evidence="3 4">
    <name type="scientific">Nocardioides aquaticus</name>
    <dbReference type="NCBI Taxonomy" id="160826"/>
    <lineage>
        <taxon>Bacteria</taxon>
        <taxon>Bacillati</taxon>
        <taxon>Actinomycetota</taxon>
        <taxon>Actinomycetes</taxon>
        <taxon>Propionibacteriales</taxon>
        <taxon>Nocardioidaceae</taxon>
        <taxon>Nocardioides</taxon>
    </lineage>
</organism>
<dbReference type="PANTHER" id="PTHR43767">
    <property type="entry name" value="LONG-CHAIN-FATTY-ACID--COA LIGASE"/>
    <property type="match status" value="1"/>
</dbReference>
<dbReference type="InterPro" id="IPR050237">
    <property type="entry name" value="ATP-dep_AMP-bd_enzyme"/>
</dbReference>
<keyword evidence="3" id="KW-0436">Ligase</keyword>
<sequence length="528" mass="57243">MLAHGLWCGHTAPMYPGTWAALHPDKPALVMAGSGRTLTYRELDERSARLARHLHDRGLRTGDVVALVSDNTPEAYEVYWAALRSGLYVTAVNHHLTAAEAAYVVEDCGARALVVSATVPRTPQALAARLGGVRERLAFAGAVEGYADYEAVLAASSPAPLPLQPHGDDLLYSSGTTGRPKGVKPPLPGIAVDEPGYRYVALFGTLYSFTEDTVYLSPAPVYHAAPLRFGGVVHATGGTLVMMERFEPEAFLRAVEEHRVTHTQCVPTMFVRLLKLPEKVRAAADTSSLRVVVHAAAPCPVEVKRAMIDWLGPLVEEYYASTEANGATCIDSAQWLAHPGSVGRALLGTVRVVGEDGAEVATGEVGTIYFERPEFEGAPFSYHNDPERTRATQHPDHPTWTTVGDLGRVDEEGYLYLTDRKAFMVISGGVNIYPQEVEDHFSLHPAVADVAVLGVPDDDLGERLVAFVQPADAAVPGPDLARDLTAFARERMAAYKVPREFLFRATLPRTPTGKMVKGRLQEEYAATR</sequence>
<dbReference type="Pfam" id="PF13193">
    <property type="entry name" value="AMP-binding_C"/>
    <property type="match status" value="1"/>
</dbReference>
<evidence type="ECO:0000259" key="2">
    <source>
        <dbReference type="Pfam" id="PF13193"/>
    </source>
</evidence>
<dbReference type="PROSITE" id="PS00455">
    <property type="entry name" value="AMP_BINDING"/>
    <property type="match status" value="1"/>
</dbReference>
<dbReference type="InterPro" id="IPR020845">
    <property type="entry name" value="AMP-binding_CS"/>
</dbReference>
<reference evidence="3 4" key="1">
    <citation type="submission" date="2021-05" db="EMBL/GenBank/DDBJ databases">
        <title>Complete genome of Nocardioides aquaticus KCTC 9944T isolated from meromictic and hypersaline Ekho Lake, Antarctica.</title>
        <authorList>
            <person name="Hwang K."/>
            <person name="Kim K.M."/>
            <person name="Choe H."/>
        </authorList>
    </citation>
    <scope>NUCLEOTIDE SEQUENCE [LARGE SCALE GENOMIC DNA]</scope>
    <source>
        <strain evidence="3 4">KCTC 9944</strain>
    </source>
</reference>
<dbReference type="EC" id="6.2.1.3" evidence="3"/>
<dbReference type="Pfam" id="PF00501">
    <property type="entry name" value="AMP-binding"/>
    <property type="match status" value="1"/>
</dbReference>
<dbReference type="InterPro" id="IPR025110">
    <property type="entry name" value="AMP-bd_C"/>
</dbReference>
<keyword evidence="4" id="KW-1185">Reference proteome</keyword>
<evidence type="ECO:0000313" key="4">
    <source>
        <dbReference type="Proteomes" id="UP000679307"/>
    </source>
</evidence>
<protein>
    <submittedName>
        <fullName evidence="3">Long-chain-fatty-acid--CoA ligase</fullName>
        <ecNumber evidence="3">6.2.1.3</ecNumber>
    </submittedName>
</protein>
<dbReference type="InterPro" id="IPR000873">
    <property type="entry name" value="AMP-dep_synth/lig_dom"/>
</dbReference>
<dbReference type="PANTHER" id="PTHR43767:SF7">
    <property type="entry name" value="MEDIUM_LONG-CHAIN-FATTY-ACID--COA LIGASE FADD8"/>
    <property type="match status" value="1"/>
</dbReference>